<keyword evidence="1" id="KW-0614">Plasmid</keyword>
<dbReference type="OrthoDB" id="509440at2"/>
<evidence type="ECO:0008006" key="3">
    <source>
        <dbReference type="Google" id="ProtNLM"/>
    </source>
</evidence>
<dbReference type="Gene3D" id="3.40.630.30">
    <property type="match status" value="1"/>
</dbReference>
<protein>
    <recommendedName>
        <fullName evidence="3">N-acetyltransferase domain-containing protein</fullName>
    </recommendedName>
</protein>
<proteinExistence type="predicted"/>
<reference evidence="1 2" key="1">
    <citation type="submission" date="2017-06" db="EMBL/GenBank/DDBJ databases">
        <title>Genome sequencing of cyanobaciteial culture collection at National Institute for Environmental Studies (NIES).</title>
        <authorList>
            <person name="Hirose Y."/>
            <person name="Shimura Y."/>
            <person name="Fujisawa T."/>
            <person name="Nakamura Y."/>
            <person name="Kawachi M."/>
        </authorList>
    </citation>
    <scope>NUCLEOTIDE SEQUENCE [LARGE SCALE GENOMIC DNA]</scope>
    <source>
        <strain evidence="1 2">NIES-267</strain>
        <plasmid evidence="2">Plasmid1 dna</plasmid>
    </source>
</reference>
<gene>
    <name evidence="1" type="ORF">NIES267_72570</name>
</gene>
<name>A0A1Z4M2K8_9CYAN</name>
<organism evidence="1 2">
    <name type="scientific">Calothrix parasitica NIES-267</name>
    <dbReference type="NCBI Taxonomy" id="1973488"/>
    <lineage>
        <taxon>Bacteria</taxon>
        <taxon>Bacillati</taxon>
        <taxon>Cyanobacteriota</taxon>
        <taxon>Cyanophyceae</taxon>
        <taxon>Nostocales</taxon>
        <taxon>Calotrichaceae</taxon>
        <taxon>Calothrix</taxon>
    </lineage>
</organism>
<accession>A0A1Z4M2K8</accession>
<evidence type="ECO:0000313" key="2">
    <source>
        <dbReference type="Proteomes" id="UP000218418"/>
    </source>
</evidence>
<sequence>MYINKFEYVNYASDIIIGNLSFWQEKILDYSIEFYQGSLNDAIGTEFGDCIVKSYELLEYTLDNPTIFRGVTNNNMLQAGAIIDYRFGEIYLYDEPQQHILIDIFCSAPWNCLSEPVEETRKGAAPWLITDLIEEMNENSSSQCGIFKVAATPRAIKAYEKMGFQENPDGSREMILTPERALQFVEGYKLRWK</sequence>
<dbReference type="EMBL" id="AP018228">
    <property type="protein sequence ID" value="BAY87733.1"/>
    <property type="molecule type" value="Genomic_DNA"/>
</dbReference>
<evidence type="ECO:0000313" key="1">
    <source>
        <dbReference type="EMBL" id="BAY87733.1"/>
    </source>
</evidence>
<dbReference type="Proteomes" id="UP000218418">
    <property type="component" value="Plasmid plasmid1"/>
</dbReference>
<dbReference type="AlphaFoldDB" id="A0A1Z4M2K8"/>
<geneLocation type="plasmid" evidence="2">
    <name>Plasmid1 dna</name>
</geneLocation>
<keyword evidence="2" id="KW-1185">Reference proteome</keyword>